<reference evidence="2 3" key="1">
    <citation type="journal article" date="2012" name="J. Bacteriol.">
        <title>Genome Sequence of Janibacter hoylei MTCC8307, Isolated from the Stratospheric Air.</title>
        <authorList>
            <person name="Pawar S.P."/>
            <person name="Dhotre D.P."/>
            <person name="Shetty S.A."/>
            <person name="Chowdhury S.P."/>
            <person name="Chaudhari B.L."/>
            <person name="Shouche Y.S."/>
        </authorList>
    </citation>
    <scope>NUCLEOTIDE SEQUENCE [LARGE SCALE GENOMIC DNA]</scope>
    <source>
        <strain evidence="2 3">PVAS-1</strain>
    </source>
</reference>
<protein>
    <submittedName>
        <fullName evidence="2">N-acetyltransferase GCN5</fullName>
    </submittedName>
</protein>
<keyword evidence="2" id="KW-0808">Transferase</keyword>
<proteinExistence type="predicted"/>
<dbReference type="GO" id="GO:0005737">
    <property type="term" value="C:cytoplasm"/>
    <property type="evidence" value="ECO:0007669"/>
    <property type="project" value="TreeGrafter"/>
</dbReference>
<dbReference type="GO" id="GO:1990189">
    <property type="term" value="F:protein N-terminal-serine acetyltransferase activity"/>
    <property type="evidence" value="ECO:0007669"/>
    <property type="project" value="TreeGrafter"/>
</dbReference>
<dbReference type="Gene3D" id="3.40.630.30">
    <property type="match status" value="1"/>
</dbReference>
<dbReference type="Proteomes" id="UP000004474">
    <property type="component" value="Unassembled WGS sequence"/>
</dbReference>
<dbReference type="GO" id="GO:0008999">
    <property type="term" value="F:protein-N-terminal-alanine acetyltransferase activity"/>
    <property type="evidence" value="ECO:0007669"/>
    <property type="project" value="TreeGrafter"/>
</dbReference>
<dbReference type="PANTHER" id="PTHR43441">
    <property type="entry name" value="RIBOSOMAL-PROTEIN-SERINE ACETYLTRANSFERASE"/>
    <property type="match status" value="1"/>
</dbReference>
<accession>K1DY12</accession>
<evidence type="ECO:0000313" key="2">
    <source>
        <dbReference type="EMBL" id="EKA61465.1"/>
    </source>
</evidence>
<feature type="domain" description="N-acetyltransferase" evidence="1">
    <location>
        <begin position="19"/>
        <end position="189"/>
    </location>
</feature>
<dbReference type="EMBL" id="ALWX01000027">
    <property type="protein sequence ID" value="EKA61465.1"/>
    <property type="molecule type" value="Genomic_DNA"/>
</dbReference>
<dbReference type="AlphaFoldDB" id="K1DY12"/>
<dbReference type="SUPFAM" id="SSF55729">
    <property type="entry name" value="Acyl-CoA N-acyltransferases (Nat)"/>
    <property type="match status" value="1"/>
</dbReference>
<evidence type="ECO:0000313" key="3">
    <source>
        <dbReference type="Proteomes" id="UP000004474"/>
    </source>
</evidence>
<dbReference type="InterPro" id="IPR051908">
    <property type="entry name" value="Ribosomal_N-acetyltransferase"/>
</dbReference>
<dbReference type="PROSITE" id="PS51186">
    <property type="entry name" value="GNAT"/>
    <property type="match status" value="1"/>
</dbReference>
<gene>
    <name evidence="2" type="ORF">B277_07536</name>
</gene>
<dbReference type="PANTHER" id="PTHR43441:SF10">
    <property type="entry name" value="ACETYLTRANSFERASE"/>
    <property type="match status" value="1"/>
</dbReference>
<dbReference type="Pfam" id="PF13302">
    <property type="entry name" value="Acetyltransf_3"/>
    <property type="match status" value="1"/>
</dbReference>
<dbReference type="PATRIC" id="fig|1210046.3.peg.1452"/>
<dbReference type="STRING" id="1210046.B277_07536"/>
<dbReference type="eggNOG" id="COG1670">
    <property type="taxonomic scope" value="Bacteria"/>
</dbReference>
<dbReference type="InterPro" id="IPR016181">
    <property type="entry name" value="Acyl_CoA_acyltransferase"/>
</dbReference>
<dbReference type="RefSeq" id="WP_007926687.1">
    <property type="nucleotide sequence ID" value="NZ_ALWX01000027.1"/>
</dbReference>
<name>K1DY12_9MICO</name>
<evidence type="ECO:0000259" key="1">
    <source>
        <dbReference type="PROSITE" id="PS51186"/>
    </source>
</evidence>
<organism evidence="2 3">
    <name type="scientific">Janibacter hoylei PVAS-1</name>
    <dbReference type="NCBI Taxonomy" id="1210046"/>
    <lineage>
        <taxon>Bacteria</taxon>
        <taxon>Bacillati</taxon>
        <taxon>Actinomycetota</taxon>
        <taxon>Actinomycetes</taxon>
        <taxon>Micrococcales</taxon>
        <taxon>Intrasporangiaceae</taxon>
        <taxon>Janibacter</taxon>
    </lineage>
</organism>
<comment type="caution">
    <text evidence="2">The sequence shown here is derived from an EMBL/GenBank/DDBJ whole genome shotgun (WGS) entry which is preliminary data.</text>
</comment>
<dbReference type="InterPro" id="IPR000182">
    <property type="entry name" value="GNAT_dom"/>
</dbReference>
<sequence>MRRRRGVVLTGATVHGERISLRPLVRGDRDEFIALRRRNADWLTPWDPTTPPGGVPRRDIAADFRGYVRALDAEARSGTGLTLAIVVDSAIVGLVAASSIVEGALRSASIGYWVGREVAGRGIAPTAVAILADHLMDPQGRALHRVQLEIRPDNAPSLAVAAKLGLREEGLRRAYLHIDGAWRDHRSFAVVTDELGPGGLRARLSHQHQASRARHTDQPAPP</sequence>